<dbReference type="RefSeq" id="WP_093251034.1">
    <property type="nucleotide sequence ID" value="NZ_FNGP01000003.1"/>
</dbReference>
<dbReference type="Pfam" id="PF01040">
    <property type="entry name" value="UbiA"/>
    <property type="match status" value="1"/>
</dbReference>
<feature type="transmembrane region" description="Helical" evidence="8">
    <location>
        <begin position="169"/>
        <end position="191"/>
    </location>
</feature>
<dbReference type="HAMAP" id="MF_01937">
    <property type="entry name" value="MenA_1"/>
    <property type="match status" value="1"/>
</dbReference>
<keyword evidence="6 8" id="KW-1133">Transmembrane helix</keyword>
<feature type="transmembrane region" description="Helical" evidence="8">
    <location>
        <begin position="92"/>
        <end position="109"/>
    </location>
</feature>
<evidence type="ECO:0000256" key="3">
    <source>
        <dbReference type="ARBA" id="ARBA00022475"/>
    </source>
</evidence>
<dbReference type="STRING" id="686624.SAMN04488242_1704"/>
<dbReference type="PANTHER" id="PTHR13929:SF0">
    <property type="entry name" value="UBIA PRENYLTRANSFERASE DOMAIN-CONTAINING PROTEIN 1"/>
    <property type="match status" value="1"/>
</dbReference>
<evidence type="ECO:0000256" key="8">
    <source>
        <dbReference type="HAMAP-Rule" id="MF_01937"/>
    </source>
</evidence>
<dbReference type="Proteomes" id="UP000199475">
    <property type="component" value="Unassembled WGS sequence"/>
</dbReference>
<dbReference type="GO" id="GO:0042371">
    <property type="term" value="P:vitamin K biosynthetic process"/>
    <property type="evidence" value="ECO:0007669"/>
    <property type="project" value="TreeGrafter"/>
</dbReference>
<dbReference type="GO" id="GO:0005886">
    <property type="term" value="C:plasma membrane"/>
    <property type="evidence" value="ECO:0007669"/>
    <property type="project" value="UniProtKB-SubCell"/>
</dbReference>
<dbReference type="GO" id="GO:0009234">
    <property type="term" value="P:menaquinone biosynthetic process"/>
    <property type="evidence" value="ECO:0007669"/>
    <property type="project" value="UniProtKB-UniRule"/>
</dbReference>
<dbReference type="Gene3D" id="1.10.357.140">
    <property type="entry name" value="UbiA prenyltransferase"/>
    <property type="match status" value="1"/>
</dbReference>
<feature type="transmembrane region" description="Helical" evidence="8">
    <location>
        <begin position="145"/>
        <end position="163"/>
    </location>
</feature>
<proteinExistence type="inferred from homology"/>
<comment type="function">
    <text evidence="8">Conversion of 1,4-dihydroxy-2-naphthoate (DHNA) to demethylmenaquinone (DMK).</text>
</comment>
<comment type="catalytic activity">
    <reaction evidence="8">
        <text>an all-trans-polyprenyl diphosphate + 1,4-dihydroxy-2-naphthoate + H(+) = a 2-demethylmenaquinol + CO2 + diphosphate</text>
        <dbReference type="Rhea" id="RHEA:26478"/>
        <dbReference type="Rhea" id="RHEA-COMP:9563"/>
        <dbReference type="Rhea" id="RHEA-COMP:9564"/>
        <dbReference type="ChEBI" id="CHEBI:11173"/>
        <dbReference type="ChEBI" id="CHEBI:15378"/>
        <dbReference type="ChEBI" id="CHEBI:16526"/>
        <dbReference type="ChEBI" id="CHEBI:33019"/>
        <dbReference type="ChEBI" id="CHEBI:55437"/>
        <dbReference type="ChEBI" id="CHEBI:58914"/>
        <dbReference type="EC" id="2.5.1.74"/>
    </reaction>
</comment>
<evidence type="ECO:0000313" key="11">
    <source>
        <dbReference type="Proteomes" id="UP000199475"/>
    </source>
</evidence>
<dbReference type="OrthoDB" id="9767568at2"/>
<keyword evidence="3 8" id="KW-1003">Cell membrane</keyword>
<feature type="transmembrane region" description="Helical" evidence="8">
    <location>
        <begin position="40"/>
        <end position="58"/>
    </location>
</feature>
<protein>
    <recommendedName>
        <fullName evidence="8 9">1,4-dihydroxy-2-naphthoate octaprenyltransferase</fullName>
        <shortName evidence="8">DHNA-octaprenyltransferase</shortName>
        <ecNumber evidence="8 9">2.5.1.74</ecNumber>
    </recommendedName>
</protein>
<keyword evidence="2 8" id="KW-0474">Menaquinone biosynthesis</keyword>
<name>A0A1G9KLW8_9ACTN</name>
<dbReference type="InterPro" id="IPR004657">
    <property type="entry name" value="MenA"/>
</dbReference>
<keyword evidence="7 8" id="KW-0472">Membrane</keyword>
<keyword evidence="5 8" id="KW-0812">Transmembrane</keyword>
<evidence type="ECO:0000256" key="2">
    <source>
        <dbReference type="ARBA" id="ARBA00022428"/>
    </source>
</evidence>
<evidence type="ECO:0000256" key="1">
    <source>
        <dbReference type="ARBA" id="ARBA00004141"/>
    </source>
</evidence>
<evidence type="ECO:0000256" key="7">
    <source>
        <dbReference type="ARBA" id="ARBA00023136"/>
    </source>
</evidence>
<gene>
    <name evidence="8" type="primary">menA</name>
    <name evidence="10" type="ORF">SAMN04488242_1704</name>
</gene>
<evidence type="ECO:0000256" key="4">
    <source>
        <dbReference type="ARBA" id="ARBA00022679"/>
    </source>
</evidence>
<feature type="transmembrane region" description="Helical" evidence="8">
    <location>
        <begin position="115"/>
        <end position="133"/>
    </location>
</feature>
<dbReference type="EMBL" id="FNGP01000003">
    <property type="protein sequence ID" value="SDL50423.1"/>
    <property type="molecule type" value="Genomic_DNA"/>
</dbReference>
<evidence type="ECO:0000256" key="5">
    <source>
        <dbReference type="ARBA" id="ARBA00022692"/>
    </source>
</evidence>
<feature type="transmembrane region" description="Helical" evidence="8">
    <location>
        <begin position="269"/>
        <end position="290"/>
    </location>
</feature>
<dbReference type="AlphaFoldDB" id="A0A1G9KLW8"/>
<dbReference type="InterPro" id="IPR044878">
    <property type="entry name" value="UbiA_sf"/>
</dbReference>
<dbReference type="NCBIfam" id="NF004751">
    <property type="entry name" value="PRK06080.1-3"/>
    <property type="match status" value="1"/>
</dbReference>
<dbReference type="InterPro" id="IPR000537">
    <property type="entry name" value="UbiA_prenyltransferase"/>
</dbReference>
<reference evidence="10 11" key="1">
    <citation type="submission" date="2016-10" db="EMBL/GenBank/DDBJ databases">
        <authorList>
            <person name="de Groot N.N."/>
        </authorList>
    </citation>
    <scope>NUCLEOTIDE SEQUENCE [LARGE SCALE GENOMIC DNA]</scope>
    <source>
        <strain evidence="10 11">CGMCC 1.9159</strain>
    </source>
</reference>
<comment type="similarity">
    <text evidence="8">Belongs to the MenA family. Type 1 subfamily.</text>
</comment>
<evidence type="ECO:0000256" key="9">
    <source>
        <dbReference type="NCBIfam" id="TIGR00751"/>
    </source>
</evidence>
<dbReference type="CDD" id="cd13962">
    <property type="entry name" value="PT_UbiA_UBIAD1"/>
    <property type="match status" value="1"/>
</dbReference>
<comment type="subcellular location">
    <subcellularLocation>
        <location evidence="8">Cell membrane</location>
        <topology evidence="8">Multi-pass membrane protein</topology>
    </subcellularLocation>
    <subcellularLocation>
        <location evidence="1">Membrane</location>
        <topology evidence="1">Multi-pass membrane protein</topology>
    </subcellularLocation>
</comment>
<keyword evidence="4 8" id="KW-0808">Transferase</keyword>
<dbReference type="UniPathway" id="UPA00079">
    <property type="reaction ID" value="UER00168"/>
</dbReference>
<keyword evidence="11" id="KW-1185">Reference proteome</keyword>
<dbReference type="PIRSF" id="PIRSF005355">
    <property type="entry name" value="UBIAD1"/>
    <property type="match status" value="1"/>
</dbReference>
<dbReference type="InterPro" id="IPR026046">
    <property type="entry name" value="UBIAD1"/>
</dbReference>
<dbReference type="NCBIfam" id="TIGR00751">
    <property type="entry name" value="menA"/>
    <property type="match status" value="1"/>
</dbReference>
<accession>A0A1G9KLW8</accession>
<feature type="transmembrane region" description="Helical" evidence="8">
    <location>
        <begin position="212"/>
        <end position="232"/>
    </location>
</feature>
<comment type="pathway">
    <text evidence="8">Quinol/quinone metabolism; menaquinone biosynthesis; menaquinol from 1,4-dihydroxy-2-naphthoate: step 1/2.</text>
</comment>
<evidence type="ECO:0000313" key="10">
    <source>
        <dbReference type="EMBL" id="SDL50423.1"/>
    </source>
</evidence>
<dbReference type="PANTHER" id="PTHR13929">
    <property type="entry name" value="1,4-DIHYDROXY-2-NAPHTHOATE OCTAPRENYLTRANSFERASE"/>
    <property type="match status" value="1"/>
</dbReference>
<feature type="transmembrane region" description="Helical" evidence="8">
    <location>
        <begin position="238"/>
        <end position="257"/>
    </location>
</feature>
<dbReference type="EC" id="2.5.1.74" evidence="8 9"/>
<sequence length="291" mass="29877">MTTLEVWVTGARPRTLPAAIAPILAGAATAAAQGEADLLLTVLAFLVAAALQVGVNYANDYSDGVRGTDEFRTGPTRITASGLARPAAVKRAAFLSFGAAAVFGLVIVVLTAHWWLLAVGVAAILAAWFYTGGEKPYGYMGLGEVFVFIFFGLVATMGTAYIVADRFAWYSVAAGSAVGAMACAVLVGNNLRDIPTDRETGKRTLAVRLGDRGTRVLYVALAVLAVVSVVAFAAGTTWWALVALLGLLPLGGPLRLVLSGAVGRDLIPVIQGTGLAGVGIGLGLLVGVYLA</sequence>
<dbReference type="GO" id="GO:0046428">
    <property type="term" value="F:1,4-dihydroxy-2-naphthoate polyprenyltransferase activity"/>
    <property type="evidence" value="ECO:0007669"/>
    <property type="project" value="UniProtKB-UniRule"/>
</dbReference>
<evidence type="ECO:0000256" key="6">
    <source>
        <dbReference type="ARBA" id="ARBA00022989"/>
    </source>
</evidence>
<organism evidence="10 11">
    <name type="scientific">Tessaracoccus oleiagri</name>
    <dbReference type="NCBI Taxonomy" id="686624"/>
    <lineage>
        <taxon>Bacteria</taxon>
        <taxon>Bacillati</taxon>
        <taxon>Actinomycetota</taxon>
        <taxon>Actinomycetes</taxon>
        <taxon>Propionibacteriales</taxon>
        <taxon>Propionibacteriaceae</taxon>
        <taxon>Tessaracoccus</taxon>
    </lineage>
</organism>